<evidence type="ECO:0000313" key="1">
    <source>
        <dbReference type="EMBL" id="ALO25515.1"/>
    </source>
</evidence>
<protein>
    <submittedName>
        <fullName evidence="1">Uncharacterized protein</fullName>
    </submittedName>
</protein>
<dbReference type="Proteomes" id="UP000058857">
    <property type="component" value="Chromosome 1"/>
</dbReference>
<reference evidence="1 2" key="1">
    <citation type="journal article" date="2015" name="PLoS Negl. Trop. Dis.">
        <title>Distribution of Plasmids in Distinct Leptospira Pathogenic Species.</title>
        <authorList>
            <person name="Wang Y."/>
            <person name="Zhuang X."/>
            <person name="Zhong Y."/>
            <person name="Zhang C."/>
            <person name="Zhang Y."/>
            <person name="Zeng L."/>
            <person name="Zhu Y."/>
            <person name="He P."/>
            <person name="Dong K."/>
            <person name="Pal U."/>
            <person name="Guo X."/>
            <person name="Qin J."/>
        </authorList>
    </citation>
    <scope>NUCLEOTIDE SEQUENCE [LARGE SCALE GENOMIC DNA]</scope>
    <source>
        <strain evidence="1 2">56604</strain>
    </source>
</reference>
<sequence length="44" mass="5385">MLYADSGFEIFQWILRIRIRFKIGFSEKGKNAIFIREIRYVLFV</sequence>
<name>A0A0S2IPA1_LEPBO</name>
<organism evidence="1">
    <name type="scientific">Leptospira borgpetersenii serovar Ballum</name>
    <dbReference type="NCBI Taxonomy" id="280505"/>
    <lineage>
        <taxon>Bacteria</taxon>
        <taxon>Pseudomonadati</taxon>
        <taxon>Spirochaetota</taxon>
        <taxon>Spirochaetia</taxon>
        <taxon>Leptospirales</taxon>
        <taxon>Leptospiraceae</taxon>
        <taxon>Leptospira</taxon>
    </lineage>
</organism>
<dbReference type="PATRIC" id="fig|280505.15.peg.1180"/>
<dbReference type="EMBL" id="CP012029">
    <property type="protein sequence ID" value="ALO25515.1"/>
    <property type="molecule type" value="Genomic_DNA"/>
</dbReference>
<proteinExistence type="predicted"/>
<dbReference type="AlphaFoldDB" id="A0A0S2IPA1"/>
<accession>A0A0S2IPA1</accession>
<evidence type="ECO:0000313" key="2">
    <source>
        <dbReference type="Proteomes" id="UP000058857"/>
    </source>
</evidence>
<gene>
    <name evidence="1" type="ORF">LBBP_01211</name>
</gene>